<sequence>MSDAAAFFAKKKKKKGKKAFSFNANKVDVSAVTSNMHVDAPAVSSEAEVPSSLNQMSISKNNDNAGDWDESAQVAKATTAATGAGPSELMDMKALELKRNEQDDIAERLRVEETKAQLAAAKAGMEKEAQRLKDEKEFKTVKKAANTAPRPSGLGGGAGGNGKWVPVHMRNSAASRPAMGSSMGGSSRFGNVSGVSTTGGYQRKVDTNDDMLFPDLGAVAAADKAAEEVEEQKRKEAARVAAAARKQRNAAKKAAEAEKEAEEVTPAEPTPAPVPAPAPAPAPTPAAAPAPIKKKSKKKKKDLSTFKPT</sequence>
<feature type="region of interest" description="Disordered" evidence="1">
    <location>
        <begin position="122"/>
        <end position="166"/>
    </location>
</feature>
<evidence type="ECO:0000313" key="2">
    <source>
        <dbReference type="EMBL" id="CAE0462189.1"/>
    </source>
</evidence>
<feature type="compositionally biased region" description="Pro residues" evidence="1">
    <location>
        <begin position="268"/>
        <end position="288"/>
    </location>
</feature>
<evidence type="ECO:0000256" key="1">
    <source>
        <dbReference type="SAM" id="MobiDB-lite"/>
    </source>
</evidence>
<feature type="compositionally biased region" description="Gly residues" evidence="1">
    <location>
        <begin position="153"/>
        <end position="162"/>
    </location>
</feature>
<proteinExistence type="predicted"/>
<reference evidence="2" key="1">
    <citation type="submission" date="2021-01" db="EMBL/GenBank/DDBJ databases">
        <authorList>
            <person name="Corre E."/>
            <person name="Pelletier E."/>
            <person name="Niang G."/>
            <person name="Scheremetjew M."/>
            <person name="Finn R."/>
            <person name="Kale V."/>
            <person name="Holt S."/>
            <person name="Cochrane G."/>
            <person name="Meng A."/>
            <person name="Brown T."/>
            <person name="Cohen L."/>
        </authorList>
    </citation>
    <scope>NUCLEOTIDE SEQUENCE</scope>
    <source>
        <strain evidence="2">MM31A-1</strain>
    </source>
</reference>
<protein>
    <submittedName>
        <fullName evidence="2">Uncharacterized protein</fullName>
    </submittedName>
</protein>
<feature type="compositionally biased region" description="Basic residues" evidence="1">
    <location>
        <begin position="292"/>
        <end position="301"/>
    </location>
</feature>
<feature type="compositionally biased region" description="Basic and acidic residues" evidence="1">
    <location>
        <begin position="124"/>
        <end position="140"/>
    </location>
</feature>
<dbReference type="AlphaFoldDB" id="A0A7S3Q0U0"/>
<organism evidence="2">
    <name type="scientific">Chaetoceros debilis</name>
    <dbReference type="NCBI Taxonomy" id="122233"/>
    <lineage>
        <taxon>Eukaryota</taxon>
        <taxon>Sar</taxon>
        <taxon>Stramenopiles</taxon>
        <taxon>Ochrophyta</taxon>
        <taxon>Bacillariophyta</taxon>
        <taxon>Coscinodiscophyceae</taxon>
        <taxon>Chaetocerotophycidae</taxon>
        <taxon>Chaetocerotales</taxon>
        <taxon>Chaetocerotaceae</taxon>
        <taxon>Chaetoceros</taxon>
    </lineage>
</organism>
<feature type="compositionally biased region" description="Basic and acidic residues" evidence="1">
    <location>
        <begin position="224"/>
        <end position="238"/>
    </location>
</feature>
<dbReference type="EMBL" id="HBIO01009162">
    <property type="protein sequence ID" value="CAE0462189.1"/>
    <property type="molecule type" value="Transcribed_RNA"/>
</dbReference>
<feature type="region of interest" description="Disordered" evidence="1">
    <location>
        <begin position="221"/>
        <end position="309"/>
    </location>
</feature>
<gene>
    <name evidence="2" type="ORF">CDEB00056_LOCUS7030</name>
</gene>
<accession>A0A7S3Q0U0</accession>
<name>A0A7S3Q0U0_9STRA</name>